<dbReference type="SMART" id="SM00382">
    <property type="entry name" value="AAA"/>
    <property type="match status" value="1"/>
</dbReference>
<evidence type="ECO:0000313" key="5">
    <source>
        <dbReference type="Proteomes" id="UP000005632"/>
    </source>
</evidence>
<dbReference type="InterPro" id="IPR003593">
    <property type="entry name" value="AAA+_ATPase"/>
</dbReference>
<feature type="domain" description="ABC transporter" evidence="3">
    <location>
        <begin position="261"/>
        <end position="503"/>
    </location>
</feature>
<dbReference type="CDD" id="cd03216">
    <property type="entry name" value="ABC_Carb_Monos_I"/>
    <property type="match status" value="1"/>
</dbReference>
<sequence length="513" mass="56908">MDLAFEMCDISKTYPESNLQANNSVSLSLRKGEILCLAGENGAGKTTLMKILYGMEKPDFGTIKIWGQEEKINSPLVANRLKIGMVHQHFMLVEEFTVAQNVVMGVEPRKHGICFDIKKANQQVEKAIGEHHFSLESDALVKDLTVGQKQQVEILKMLYRDIDILILDEPTAILAEQEIESLFKTLKGFAAKGKSIILITHKLQEVKRISDRVAVMRQGTLVGIYQTKKIDEQTLSHHMMGKDIEIHRFRCAPKQDCHPILSFDSVTVLRPSQEKPLLDSISFTAYSNEILGFVGVGKNELGVLEAVLGGRIAVSQGNIYHLGEPVTNLSTRKLREKGLSYVPADRLKVGSSLSSSVKENLIVNHVDDYACYQFLNQNRIQLDAKRLMDDYSVAGTPSSTLSFLSGGNIQKVILAREIGQKHDYLVLSEPTWGLDVASSQYVYEKITALCDSGSAILLLSTNLDEILSLANRVIVLHQGSIAATLNQSEVLRITKAELGQYMLGIKRQVPNGD</sequence>
<organism evidence="4 5">
    <name type="scientific">Sphaerochaeta pleomorpha (strain ATCC BAA-1885 / DSM 22778 / Grapes)</name>
    <dbReference type="NCBI Taxonomy" id="158190"/>
    <lineage>
        <taxon>Bacteria</taxon>
        <taxon>Pseudomonadati</taxon>
        <taxon>Spirochaetota</taxon>
        <taxon>Spirochaetia</taxon>
        <taxon>Spirochaetales</taxon>
        <taxon>Sphaerochaetaceae</taxon>
        <taxon>Sphaerochaeta</taxon>
    </lineage>
</organism>
<dbReference type="GO" id="GO:0005524">
    <property type="term" value="F:ATP binding"/>
    <property type="evidence" value="ECO:0007669"/>
    <property type="project" value="UniProtKB-KW"/>
</dbReference>
<dbReference type="Proteomes" id="UP000005632">
    <property type="component" value="Chromosome"/>
</dbReference>
<evidence type="ECO:0000256" key="1">
    <source>
        <dbReference type="ARBA" id="ARBA00022741"/>
    </source>
</evidence>
<dbReference type="RefSeq" id="WP_014268881.1">
    <property type="nucleotide sequence ID" value="NC_016633.1"/>
</dbReference>
<name>G8QTR7_SPHPG</name>
<dbReference type="PANTHER" id="PTHR43790">
    <property type="entry name" value="CARBOHYDRATE TRANSPORT ATP-BINDING PROTEIN MG119-RELATED"/>
    <property type="match status" value="1"/>
</dbReference>
<evidence type="ECO:0000256" key="2">
    <source>
        <dbReference type="ARBA" id="ARBA00022840"/>
    </source>
</evidence>
<dbReference type="AlphaFoldDB" id="G8QTR7"/>
<dbReference type="InterPro" id="IPR017871">
    <property type="entry name" value="ABC_transporter-like_CS"/>
</dbReference>
<dbReference type="STRING" id="158190.SpiGrapes_0168"/>
<protein>
    <submittedName>
        <fullName evidence="4">ATPase component of uncharacterized ABC-type transporter</fullName>
    </submittedName>
</protein>
<keyword evidence="5" id="KW-1185">Reference proteome</keyword>
<proteinExistence type="predicted"/>
<accession>G8QTR7</accession>
<gene>
    <name evidence="4" type="ordered locus">SpiGrapes_0168</name>
</gene>
<dbReference type="PROSITE" id="PS00211">
    <property type="entry name" value="ABC_TRANSPORTER_1"/>
    <property type="match status" value="1"/>
</dbReference>
<dbReference type="CDD" id="cd03215">
    <property type="entry name" value="ABC_Carb_Monos_II"/>
    <property type="match status" value="1"/>
</dbReference>
<dbReference type="InterPro" id="IPR027417">
    <property type="entry name" value="P-loop_NTPase"/>
</dbReference>
<dbReference type="Gene3D" id="3.40.50.300">
    <property type="entry name" value="P-loop containing nucleotide triphosphate hydrolases"/>
    <property type="match status" value="2"/>
</dbReference>
<feature type="domain" description="ABC transporter" evidence="3">
    <location>
        <begin position="5"/>
        <end position="243"/>
    </location>
</feature>
<dbReference type="SUPFAM" id="SSF52540">
    <property type="entry name" value="P-loop containing nucleoside triphosphate hydrolases"/>
    <property type="match status" value="2"/>
</dbReference>
<dbReference type="GO" id="GO:0016887">
    <property type="term" value="F:ATP hydrolysis activity"/>
    <property type="evidence" value="ECO:0007669"/>
    <property type="project" value="InterPro"/>
</dbReference>
<dbReference type="Pfam" id="PF00005">
    <property type="entry name" value="ABC_tran"/>
    <property type="match status" value="2"/>
</dbReference>
<evidence type="ECO:0000313" key="4">
    <source>
        <dbReference type="EMBL" id="AEV28032.1"/>
    </source>
</evidence>
<dbReference type="eggNOG" id="COG3845">
    <property type="taxonomic scope" value="Bacteria"/>
</dbReference>
<dbReference type="HOGENOM" id="CLU_000604_92_0_12"/>
<evidence type="ECO:0000259" key="3">
    <source>
        <dbReference type="PROSITE" id="PS50893"/>
    </source>
</evidence>
<keyword evidence="2" id="KW-0067">ATP-binding</keyword>
<keyword evidence="1" id="KW-0547">Nucleotide-binding</keyword>
<dbReference type="PANTHER" id="PTHR43790:SF4">
    <property type="entry name" value="GUANOSINE IMPORT ATP-BINDING PROTEIN NUPO"/>
    <property type="match status" value="1"/>
</dbReference>
<dbReference type="InterPro" id="IPR003439">
    <property type="entry name" value="ABC_transporter-like_ATP-bd"/>
</dbReference>
<dbReference type="OrthoDB" id="9771863at2"/>
<dbReference type="InterPro" id="IPR050107">
    <property type="entry name" value="ABC_carbohydrate_import_ATPase"/>
</dbReference>
<dbReference type="KEGG" id="sgp:SpiGrapes_0168"/>
<dbReference type="PROSITE" id="PS50893">
    <property type="entry name" value="ABC_TRANSPORTER_2"/>
    <property type="match status" value="2"/>
</dbReference>
<dbReference type="EMBL" id="CP003155">
    <property type="protein sequence ID" value="AEV28032.1"/>
    <property type="molecule type" value="Genomic_DNA"/>
</dbReference>
<reference evidence="4 5" key="1">
    <citation type="submission" date="2011-11" db="EMBL/GenBank/DDBJ databases">
        <title>Complete sequence of Spirochaeta sp. grapes.</title>
        <authorList>
            <consortium name="US DOE Joint Genome Institute"/>
            <person name="Lucas S."/>
            <person name="Han J."/>
            <person name="Lapidus A."/>
            <person name="Cheng J.-F."/>
            <person name="Goodwin L."/>
            <person name="Pitluck S."/>
            <person name="Peters L."/>
            <person name="Ovchinnikova G."/>
            <person name="Munk A.C."/>
            <person name="Detter J.C."/>
            <person name="Han C."/>
            <person name="Tapia R."/>
            <person name="Land M."/>
            <person name="Hauser L."/>
            <person name="Kyrpides N."/>
            <person name="Ivanova N."/>
            <person name="Pagani I."/>
            <person name="Ritalahtilisa K."/>
            <person name="Loeffler F."/>
            <person name="Woyke T."/>
        </authorList>
    </citation>
    <scope>NUCLEOTIDE SEQUENCE [LARGE SCALE GENOMIC DNA]</scope>
    <source>
        <strain evidence="5">ATCC BAA-1885 / DSM 22778 / Grapes</strain>
    </source>
</reference>